<dbReference type="InterPro" id="IPR039600">
    <property type="entry name" value="TANGO6/Rtp1"/>
</dbReference>
<dbReference type="PANTHER" id="PTHR20959:SF1">
    <property type="entry name" value="TRANSPORT AND GOLGI ORGANIZATION PROTEIN 6 HOMOLOG"/>
    <property type="match status" value="1"/>
</dbReference>
<protein>
    <submittedName>
        <fullName evidence="1">Uncharacterized protein</fullName>
    </submittedName>
</protein>
<accession>A0A2G5BL85</accession>
<dbReference type="PANTHER" id="PTHR20959">
    <property type="entry name" value="TRANSPORT AND GOLGI ORGANIZATION PROTEIN 6 FAMILY MEMBER"/>
    <property type="match status" value="1"/>
</dbReference>
<dbReference type="AlphaFoldDB" id="A0A2G5BL85"/>
<evidence type="ECO:0000313" key="1">
    <source>
        <dbReference type="EMBL" id="PIA19779.1"/>
    </source>
</evidence>
<dbReference type="GO" id="GO:0009306">
    <property type="term" value="P:protein secretion"/>
    <property type="evidence" value="ECO:0007669"/>
    <property type="project" value="TreeGrafter"/>
</dbReference>
<proteinExistence type="predicted"/>
<organism evidence="1 2">
    <name type="scientific">Coemansia reversa (strain ATCC 12441 / NRRL 1564)</name>
    <dbReference type="NCBI Taxonomy" id="763665"/>
    <lineage>
        <taxon>Eukaryota</taxon>
        <taxon>Fungi</taxon>
        <taxon>Fungi incertae sedis</taxon>
        <taxon>Zoopagomycota</taxon>
        <taxon>Kickxellomycotina</taxon>
        <taxon>Kickxellomycetes</taxon>
        <taxon>Kickxellales</taxon>
        <taxon>Kickxellaceae</taxon>
        <taxon>Coemansia</taxon>
    </lineage>
</organism>
<keyword evidence="2" id="KW-1185">Reference proteome</keyword>
<dbReference type="Proteomes" id="UP000242474">
    <property type="component" value="Unassembled WGS sequence"/>
</dbReference>
<name>A0A2G5BL85_COERN</name>
<dbReference type="EMBL" id="KZ303486">
    <property type="protein sequence ID" value="PIA19779.1"/>
    <property type="molecule type" value="Genomic_DNA"/>
</dbReference>
<sequence length="349" mass="38946">MFEVLPQQAAGVGVPLNKRLSSEAASVIGRLIQQPNEQQRSITNGSSSISEITLRLCKIIDKAISGGGDVSSILVGKFHSDMIAILLQLAYAPIPQQQQQMPKYQIETDAERRIELQRAFTRIFDSSNPYLLLETLTSLLNSAVKGIPKAPRWFITVCSRFLSRVLMKYPQDGARIAIDFIVGNDSDLSSVKLDRVSSLLLTPPANIDASEYLARIVPQLVDMVIGRNSAAENKNASETEMLISNIMDRPAAQQRMTQTAVYTLRVLAEKHPEVFKVHVAEPLCQPLRRWFDIRPIALDSNNAGIISPAGKVNLTQSLVAVRRPTVTHKPRTSAWLWQQQQNWHRAYVE</sequence>
<evidence type="ECO:0000313" key="2">
    <source>
        <dbReference type="Proteomes" id="UP000242474"/>
    </source>
</evidence>
<gene>
    <name evidence="1" type="ORF">COEREDRAFT_100269</name>
</gene>
<reference evidence="1 2" key="1">
    <citation type="journal article" date="2015" name="Genome Biol. Evol.">
        <title>Phylogenomic analyses indicate that early fungi evolved digesting cell walls of algal ancestors of land plants.</title>
        <authorList>
            <person name="Chang Y."/>
            <person name="Wang S."/>
            <person name="Sekimoto S."/>
            <person name="Aerts A.L."/>
            <person name="Choi C."/>
            <person name="Clum A."/>
            <person name="LaButti K.M."/>
            <person name="Lindquist E.A."/>
            <person name="Yee Ngan C."/>
            <person name="Ohm R.A."/>
            <person name="Salamov A.A."/>
            <person name="Grigoriev I.V."/>
            <person name="Spatafora J.W."/>
            <person name="Berbee M.L."/>
        </authorList>
    </citation>
    <scope>NUCLEOTIDE SEQUENCE [LARGE SCALE GENOMIC DNA]</scope>
    <source>
        <strain evidence="1 2">NRRL 1564</strain>
    </source>
</reference>
<dbReference type="OrthoDB" id="39591at2759"/>